<keyword evidence="6" id="KW-0509">mRNA transport</keyword>
<dbReference type="PROSITE" id="PS51450">
    <property type="entry name" value="LRR"/>
    <property type="match status" value="1"/>
</dbReference>
<gene>
    <name evidence="11" type="ORF">CLAFUR5_07925</name>
</gene>
<dbReference type="InterPro" id="IPR009060">
    <property type="entry name" value="UBA-like_sf"/>
</dbReference>
<evidence type="ECO:0000259" key="9">
    <source>
        <dbReference type="PROSITE" id="PS50177"/>
    </source>
</evidence>
<evidence type="ECO:0000313" key="12">
    <source>
        <dbReference type="Proteomes" id="UP000756132"/>
    </source>
</evidence>
<dbReference type="EMBL" id="CP090165">
    <property type="protein sequence ID" value="UJO14818.1"/>
    <property type="molecule type" value="Genomic_DNA"/>
</dbReference>
<dbReference type="Gene3D" id="1.10.8.10">
    <property type="entry name" value="DNA helicase RuvA subunit, C-terminal domain"/>
    <property type="match status" value="1"/>
</dbReference>
<dbReference type="OMA" id="RWNPQAG"/>
<evidence type="ECO:0000256" key="6">
    <source>
        <dbReference type="ARBA" id="ARBA00022816"/>
    </source>
</evidence>
<name>A0A9Q8P699_PASFU</name>
<dbReference type="PROSITE" id="PS51281">
    <property type="entry name" value="TAP_C"/>
    <property type="match status" value="1"/>
</dbReference>
<dbReference type="CDD" id="cd14342">
    <property type="entry name" value="UBA_TAP-C"/>
    <property type="match status" value="1"/>
</dbReference>
<dbReference type="PANTHER" id="PTHR10662:SF22">
    <property type="entry name" value="NUCLEAR RNA EXPORT FACTOR 1"/>
    <property type="match status" value="1"/>
</dbReference>
<dbReference type="InterPro" id="IPR001611">
    <property type="entry name" value="Leu-rich_rpt"/>
</dbReference>
<sequence length="643" mass="72471">MPAQKRRGGGGPRSAISERIKQGRKADRDGDLNMGGPSTNPRTNNRRYPAGTVDLTDRRNQSKINKNNSKHTPLNSRTNAPPRGGKIVEFKVTGWEKSTVIHDSDRGQKSLEIWLTKGMNKRLGTAVKRQAQLKKTRREGDVLFVYVHELDSKALSKLNGFKWAGVDLTIERTDGWNHQQQPQQLSEGSMMLKQLFRDLLERRYNMDTKLLDLSALYEDPALQHLKADMQAAKFFAALMRVLQQSFETPDDLYAAVQSVSLANNNLENVDKVKDLSYALPKLQNLDLSNNQFQRLDALDLWRRRFRDLRHLIVTGNPFVQNEPDYAKELVGRYPNLRILNDLQVRTDEDVARRRTTRDLPLPIKGPLFVDQGEVVVNFVTQWFAGFDNDRLGLVQAFYDDNSRFSLVINGSAPRDPAGFADESQEWGVYMKYSRNLKKVSGLGSRMGKSYRTAAAIAKLFQDLPLTQHPDLMTEARKWMIESHVQHNVSHPGQPGGFEGMSIDIHGEFDEIDGRTGSTKKRSMDHNIVIGPGMVPGQVRVLTHMLTIRAYGGTQAFEPDVVTNYNAHTPPPAAEPEAYQVAGLDEAQAMALCTQLSTKTGMTMQLCKDCLDQAGWNYPVAEEIYQKAKPNLGGEAWIRGVPLW</sequence>
<dbReference type="RefSeq" id="XP_047759184.1">
    <property type="nucleotide sequence ID" value="XM_047907073.1"/>
</dbReference>
<dbReference type="Proteomes" id="UP000756132">
    <property type="component" value="Chromosome 3"/>
</dbReference>
<organism evidence="11 12">
    <name type="scientific">Passalora fulva</name>
    <name type="common">Tomato leaf mold</name>
    <name type="synonym">Cladosporium fulvum</name>
    <dbReference type="NCBI Taxonomy" id="5499"/>
    <lineage>
        <taxon>Eukaryota</taxon>
        <taxon>Fungi</taxon>
        <taxon>Dikarya</taxon>
        <taxon>Ascomycota</taxon>
        <taxon>Pezizomycotina</taxon>
        <taxon>Dothideomycetes</taxon>
        <taxon>Dothideomycetidae</taxon>
        <taxon>Mycosphaerellales</taxon>
        <taxon>Mycosphaerellaceae</taxon>
        <taxon>Fulvia</taxon>
    </lineage>
</organism>
<dbReference type="GO" id="GO:0016973">
    <property type="term" value="P:poly(A)+ mRNA export from nucleus"/>
    <property type="evidence" value="ECO:0007669"/>
    <property type="project" value="TreeGrafter"/>
</dbReference>
<feature type="compositionally biased region" description="Basic and acidic residues" evidence="8">
    <location>
        <begin position="16"/>
        <end position="31"/>
    </location>
</feature>
<dbReference type="SUPFAM" id="SSF52058">
    <property type="entry name" value="L domain-like"/>
    <property type="match status" value="1"/>
</dbReference>
<dbReference type="InterPro" id="IPR032675">
    <property type="entry name" value="LRR_dom_sf"/>
</dbReference>
<accession>A0A9Q8P699</accession>
<dbReference type="PROSITE" id="PS50177">
    <property type="entry name" value="NTF2_DOMAIN"/>
    <property type="match status" value="1"/>
</dbReference>
<comment type="subcellular location">
    <subcellularLocation>
        <location evidence="1">Nucleus</location>
    </subcellularLocation>
</comment>
<keyword evidence="7" id="KW-0539">Nucleus</keyword>
<evidence type="ECO:0000256" key="5">
    <source>
        <dbReference type="ARBA" id="ARBA00022737"/>
    </source>
</evidence>
<dbReference type="SUPFAM" id="SSF54427">
    <property type="entry name" value="NTF2-like"/>
    <property type="match status" value="1"/>
</dbReference>
<dbReference type="SUPFAM" id="SSF46934">
    <property type="entry name" value="UBA-like"/>
    <property type="match status" value="1"/>
</dbReference>
<dbReference type="KEGG" id="ffu:CLAFUR5_07925"/>
<evidence type="ECO:0000256" key="8">
    <source>
        <dbReference type="SAM" id="MobiDB-lite"/>
    </source>
</evidence>
<evidence type="ECO:0000313" key="11">
    <source>
        <dbReference type="EMBL" id="UJO14818.1"/>
    </source>
</evidence>
<keyword evidence="3" id="KW-0813">Transport</keyword>
<dbReference type="GO" id="GO:0003723">
    <property type="term" value="F:RNA binding"/>
    <property type="evidence" value="ECO:0007669"/>
    <property type="project" value="TreeGrafter"/>
</dbReference>
<keyword evidence="5" id="KW-0677">Repeat</keyword>
<feature type="domain" description="NTF2" evidence="9">
    <location>
        <begin position="374"/>
        <end position="547"/>
    </location>
</feature>
<dbReference type="InterPro" id="IPR032710">
    <property type="entry name" value="NTF2-like_dom_sf"/>
</dbReference>
<dbReference type="GeneID" id="71987803"/>
<feature type="domain" description="TAP-C" evidence="10">
    <location>
        <begin position="586"/>
        <end position="639"/>
    </location>
</feature>
<dbReference type="Pfam" id="PF22602">
    <property type="entry name" value="NXF_NTF2"/>
    <property type="match status" value="1"/>
</dbReference>
<feature type="compositionally biased region" description="Polar residues" evidence="8">
    <location>
        <begin position="62"/>
        <end position="79"/>
    </location>
</feature>
<reference evidence="11" key="2">
    <citation type="journal article" date="2022" name="Microb. Genom.">
        <title>A chromosome-scale genome assembly of the tomato pathogen Cladosporium fulvum reveals a compartmentalized genome architecture and the presence of a dispensable chromosome.</title>
        <authorList>
            <person name="Zaccaron A.Z."/>
            <person name="Chen L.H."/>
            <person name="Samaras A."/>
            <person name="Stergiopoulos I."/>
        </authorList>
    </citation>
    <scope>NUCLEOTIDE SEQUENCE</scope>
    <source>
        <strain evidence="11">Race5_Kim</strain>
    </source>
</reference>
<feature type="region of interest" description="Disordered" evidence="8">
    <location>
        <begin position="1"/>
        <end position="85"/>
    </location>
</feature>
<dbReference type="InterPro" id="IPR030217">
    <property type="entry name" value="NXF_fam"/>
</dbReference>
<evidence type="ECO:0000256" key="1">
    <source>
        <dbReference type="ARBA" id="ARBA00004123"/>
    </source>
</evidence>
<dbReference type="Gene3D" id="3.10.450.50">
    <property type="match status" value="1"/>
</dbReference>
<reference evidence="11" key="1">
    <citation type="submission" date="2021-12" db="EMBL/GenBank/DDBJ databases">
        <authorList>
            <person name="Zaccaron A."/>
            <person name="Stergiopoulos I."/>
        </authorList>
    </citation>
    <scope>NUCLEOTIDE SEQUENCE</scope>
    <source>
        <strain evidence="11">Race5_Kim</strain>
    </source>
</reference>
<evidence type="ECO:0000256" key="3">
    <source>
        <dbReference type="ARBA" id="ARBA00022448"/>
    </source>
</evidence>
<dbReference type="OrthoDB" id="25872at2759"/>
<evidence type="ECO:0000256" key="2">
    <source>
        <dbReference type="ARBA" id="ARBA00009285"/>
    </source>
</evidence>
<dbReference type="InterPro" id="IPR018222">
    <property type="entry name" value="Nuclear_transport_factor_2_euk"/>
</dbReference>
<dbReference type="AlphaFoldDB" id="A0A9Q8P699"/>
<protein>
    <submittedName>
        <fullName evidence="11">mRNA export factor mex67</fullName>
    </submittedName>
</protein>
<evidence type="ECO:0000256" key="7">
    <source>
        <dbReference type="ARBA" id="ARBA00023242"/>
    </source>
</evidence>
<dbReference type="Pfam" id="PF24048">
    <property type="entry name" value="LRR_NXF1-5"/>
    <property type="match status" value="1"/>
</dbReference>
<evidence type="ECO:0000256" key="4">
    <source>
        <dbReference type="ARBA" id="ARBA00022614"/>
    </source>
</evidence>
<keyword evidence="4" id="KW-0433">Leucine-rich repeat</keyword>
<proteinExistence type="inferred from homology"/>
<dbReference type="InterPro" id="IPR057125">
    <property type="entry name" value="NXF1/2/3/5-like_LRR"/>
</dbReference>
<dbReference type="Pfam" id="PF03943">
    <property type="entry name" value="TAP_C"/>
    <property type="match status" value="1"/>
</dbReference>
<dbReference type="InterPro" id="IPR005637">
    <property type="entry name" value="TAP_C_dom"/>
</dbReference>
<comment type="similarity">
    <text evidence="2">Belongs to the NXF family.</text>
</comment>
<dbReference type="InterPro" id="IPR002075">
    <property type="entry name" value="NTF2_dom"/>
</dbReference>
<dbReference type="PANTHER" id="PTHR10662">
    <property type="entry name" value="NUCLEAR RNA EXPORT FACTOR"/>
    <property type="match status" value="1"/>
</dbReference>
<keyword evidence="12" id="KW-1185">Reference proteome</keyword>
<dbReference type="SMART" id="SM00804">
    <property type="entry name" value="TAP_C"/>
    <property type="match status" value="1"/>
</dbReference>
<evidence type="ECO:0000259" key="10">
    <source>
        <dbReference type="PROSITE" id="PS51281"/>
    </source>
</evidence>
<dbReference type="GO" id="GO:0005634">
    <property type="term" value="C:nucleus"/>
    <property type="evidence" value="ECO:0007669"/>
    <property type="project" value="UniProtKB-SubCell"/>
</dbReference>
<dbReference type="Gene3D" id="3.80.10.10">
    <property type="entry name" value="Ribonuclease Inhibitor"/>
    <property type="match status" value="1"/>
</dbReference>